<gene>
    <name evidence="2" type="ORF">O181_129106</name>
</gene>
<evidence type="ECO:0000313" key="3">
    <source>
        <dbReference type="Proteomes" id="UP000765509"/>
    </source>
</evidence>
<dbReference type="Proteomes" id="UP000765509">
    <property type="component" value="Unassembled WGS sequence"/>
</dbReference>
<dbReference type="PANTHER" id="PTHR37984:SF5">
    <property type="entry name" value="PROTEIN NYNRIN-LIKE"/>
    <property type="match status" value="1"/>
</dbReference>
<dbReference type="Pfam" id="PF17921">
    <property type="entry name" value="Integrase_H2C2"/>
    <property type="match status" value="1"/>
</dbReference>
<feature type="domain" description="Integrase zinc-binding" evidence="1">
    <location>
        <begin position="2"/>
        <end position="33"/>
    </location>
</feature>
<name>A0A9Q3L086_9BASI</name>
<protein>
    <recommendedName>
        <fullName evidence="1">Integrase zinc-binding domain-containing protein</fullName>
    </recommendedName>
</protein>
<keyword evidence="3" id="KW-1185">Reference proteome</keyword>
<dbReference type="PANTHER" id="PTHR37984">
    <property type="entry name" value="PROTEIN CBG26694"/>
    <property type="match status" value="1"/>
</dbReference>
<dbReference type="Gene3D" id="1.10.340.70">
    <property type="match status" value="1"/>
</dbReference>
<dbReference type="InterPro" id="IPR050951">
    <property type="entry name" value="Retrovirus_Pol_polyprotein"/>
</dbReference>
<dbReference type="EMBL" id="AVOT02134015">
    <property type="protein sequence ID" value="MBW0589391.1"/>
    <property type="molecule type" value="Genomic_DNA"/>
</dbReference>
<reference evidence="2" key="1">
    <citation type="submission" date="2021-03" db="EMBL/GenBank/DDBJ databases">
        <title>Draft genome sequence of rust myrtle Austropuccinia psidii MF-1, a brazilian biotype.</title>
        <authorList>
            <person name="Quecine M.C."/>
            <person name="Pachon D.M.R."/>
            <person name="Bonatelli M.L."/>
            <person name="Correr F.H."/>
            <person name="Franceschini L.M."/>
            <person name="Leite T.F."/>
            <person name="Margarido G.R.A."/>
            <person name="Almeida C.A."/>
            <person name="Ferrarezi J.A."/>
            <person name="Labate C.A."/>
        </authorList>
    </citation>
    <scope>NUCLEOTIDE SEQUENCE</scope>
    <source>
        <strain evidence="2">MF-1</strain>
    </source>
</reference>
<sequence>MTLERLKTCSWWPNWRKDAAEHCQTCDRCKKSSRSARKKFEIIIQIQEPKSTWETVHMDWVTSLSPGGDRNFNAYLVLFDMYSKAQMFLPCHKEDTDTET</sequence>
<accession>A0A9Q3L086</accession>
<comment type="caution">
    <text evidence="2">The sequence shown here is derived from an EMBL/GenBank/DDBJ whole genome shotgun (WGS) entry which is preliminary data.</text>
</comment>
<evidence type="ECO:0000313" key="2">
    <source>
        <dbReference type="EMBL" id="MBW0589391.1"/>
    </source>
</evidence>
<dbReference type="AlphaFoldDB" id="A0A9Q3L086"/>
<evidence type="ECO:0000259" key="1">
    <source>
        <dbReference type="Pfam" id="PF17921"/>
    </source>
</evidence>
<proteinExistence type="predicted"/>
<dbReference type="InterPro" id="IPR041588">
    <property type="entry name" value="Integrase_H2C2"/>
</dbReference>
<organism evidence="2 3">
    <name type="scientific">Austropuccinia psidii MF-1</name>
    <dbReference type="NCBI Taxonomy" id="1389203"/>
    <lineage>
        <taxon>Eukaryota</taxon>
        <taxon>Fungi</taxon>
        <taxon>Dikarya</taxon>
        <taxon>Basidiomycota</taxon>
        <taxon>Pucciniomycotina</taxon>
        <taxon>Pucciniomycetes</taxon>
        <taxon>Pucciniales</taxon>
        <taxon>Sphaerophragmiaceae</taxon>
        <taxon>Austropuccinia</taxon>
    </lineage>
</organism>